<evidence type="ECO:0000256" key="3">
    <source>
        <dbReference type="ARBA" id="ARBA00022448"/>
    </source>
</evidence>
<keyword evidence="6 8" id="KW-1133">Transmembrane helix</keyword>
<dbReference type="AlphaFoldDB" id="A0A382QUH0"/>
<reference evidence="9" key="1">
    <citation type="submission" date="2018-05" db="EMBL/GenBank/DDBJ databases">
        <authorList>
            <person name="Lanie J.A."/>
            <person name="Ng W.-L."/>
            <person name="Kazmierczak K.M."/>
            <person name="Andrzejewski T.M."/>
            <person name="Davidsen T.M."/>
            <person name="Wayne K.J."/>
            <person name="Tettelin H."/>
            <person name="Glass J.I."/>
            <person name="Rusch D."/>
            <person name="Podicherti R."/>
            <person name="Tsui H.-C.T."/>
            <person name="Winkler M.E."/>
        </authorList>
    </citation>
    <scope>NUCLEOTIDE SEQUENCE</scope>
</reference>
<proteinExistence type="inferred from homology"/>
<evidence type="ECO:0008006" key="10">
    <source>
        <dbReference type="Google" id="ProtNLM"/>
    </source>
</evidence>
<evidence type="ECO:0000256" key="2">
    <source>
        <dbReference type="ARBA" id="ARBA00010544"/>
    </source>
</evidence>
<dbReference type="PANTHER" id="PTHR30070:SF1">
    <property type="entry name" value="CYTOCHROME C BIOGENESIS B-RELATED"/>
    <property type="match status" value="1"/>
</dbReference>
<feature type="transmembrane region" description="Helical" evidence="8">
    <location>
        <begin position="45"/>
        <end position="65"/>
    </location>
</feature>
<dbReference type="Pfam" id="PF03379">
    <property type="entry name" value="CcmB"/>
    <property type="match status" value="1"/>
</dbReference>
<dbReference type="PANTHER" id="PTHR30070">
    <property type="entry name" value="HEME EXPORTER PROTEIN B"/>
    <property type="match status" value="1"/>
</dbReference>
<dbReference type="GO" id="GO:0015232">
    <property type="term" value="F:heme transmembrane transporter activity"/>
    <property type="evidence" value="ECO:0007669"/>
    <property type="project" value="InterPro"/>
</dbReference>
<gene>
    <name evidence="9" type="ORF">METZ01_LOCUS342008</name>
</gene>
<accession>A0A382QUH0</accession>
<evidence type="ECO:0000256" key="1">
    <source>
        <dbReference type="ARBA" id="ARBA00004141"/>
    </source>
</evidence>
<protein>
    <recommendedName>
        <fullName evidence="10">Heme exporter protein CcmB</fullName>
    </recommendedName>
</protein>
<name>A0A382QUH0_9ZZZZ</name>
<dbReference type="GO" id="GO:0005886">
    <property type="term" value="C:plasma membrane"/>
    <property type="evidence" value="ECO:0007669"/>
    <property type="project" value="TreeGrafter"/>
</dbReference>
<evidence type="ECO:0000256" key="6">
    <source>
        <dbReference type="ARBA" id="ARBA00022989"/>
    </source>
</evidence>
<feature type="transmembrane region" description="Helical" evidence="8">
    <location>
        <begin position="86"/>
        <end position="107"/>
    </location>
</feature>
<dbReference type="GO" id="GO:0017004">
    <property type="term" value="P:cytochrome complex assembly"/>
    <property type="evidence" value="ECO:0007669"/>
    <property type="project" value="UniProtKB-KW"/>
</dbReference>
<dbReference type="InterPro" id="IPR003544">
    <property type="entry name" value="Cyt_c_biogenesis_CcmB"/>
</dbReference>
<feature type="transmembrane region" description="Helical" evidence="8">
    <location>
        <begin position="113"/>
        <end position="135"/>
    </location>
</feature>
<sequence length="136" mass="14924">MKRDIRLSWRHGGDGLISLAFFIIAASLFPLGIGPEVKILSKVSIGVIWIVTLLSILLSLDKLFYSDHEDGSLELMLTSPISTESLVAAKCLANWIVSCLPIILLSPLMASMLYLHTSEIVILMITLFIATPLLVM</sequence>
<organism evidence="9">
    <name type="scientific">marine metagenome</name>
    <dbReference type="NCBI Taxonomy" id="408172"/>
    <lineage>
        <taxon>unclassified sequences</taxon>
        <taxon>metagenomes</taxon>
        <taxon>ecological metagenomes</taxon>
    </lineage>
</organism>
<evidence type="ECO:0000256" key="5">
    <source>
        <dbReference type="ARBA" id="ARBA00022748"/>
    </source>
</evidence>
<evidence type="ECO:0000313" key="9">
    <source>
        <dbReference type="EMBL" id="SVC89154.1"/>
    </source>
</evidence>
<comment type="subcellular location">
    <subcellularLocation>
        <location evidence="1">Membrane</location>
        <topology evidence="1">Multi-pass membrane protein</topology>
    </subcellularLocation>
</comment>
<feature type="transmembrane region" description="Helical" evidence="8">
    <location>
        <begin position="12"/>
        <end position="33"/>
    </location>
</feature>
<comment type="similarity">
    <text evidence="2">Belongs to the CcmB/CycW/HelB family.</text>
</comment>
<evidence type="ECO:0000256" key="8">
    <source>
        <dbReference type="SAM" id="Phobius"/>
    </source>
</evidence>
<keyword evidence="7 8" id="KW-0472">Membrane</keyword>
<keyword evidence="5" id="KW-0201">Cytochrome c-type biogenesis</keyword>
<keyword evidence="4 8" id="KW-0812">Transmembrane</keyword>
<dbReference type="GO" id="GO:1903607">
    <property type="term" value="P:cytochrome c biosynthetic process"/>
    <property type="evidence" value="ECO:0007669"/>
    <property type="project" value="TreeGrafter"/>
</dbReference>
<evidence type="ECO:0000256" key="4">
    <source>
        <dbReference type="ARBA" id="ARBA00022692"/>
    </source>
</evidence>
<feature type="non-terminal residue" evidence="9">
    <location>
        <position position="136"/>
    </location>
</feature>
<evidence type="ECO:0000256" key="7">
    <source>
        <dbReference type="ARBA" id="ARBA00023136"/>
    </source>
</evidence>
<keyword evidence="3" id="KW-0813">Transport</keyword>
<dbReference type="EMBL" id="UINC01117018">
    <property type="protein sequence ID" value="SVC89154.1"/>
    <property type="molecule type" value="Genomic_DNA"/>
</dbReference>
<dbReference type="PRINTS" id="PR01414">
    <property type="entry name" value="CCMBBIOGNSIS"/>
</dbReference>